<sequence>MDPDLMFGSVAASDWYDGDEDLESYGLYEDGHSYQVTDRP</sequence>
<dbReference type="KEGG" id="pprf:DPRO_3709"/>
<dbReference type="EMBL" id="LT907975">
    <property type="protein sequence ID" value="SOB60625.1"/>
    <property type="molecule type" value="Genomic_DNA"/>
</dbReference>
<dbReference type="Proteomes" id="UP000219215">
    <property type="component" value="Chromosome DPRO"/>
</dbReference>
<protein>
    <submittedName>
        <fullName evidence="1">Uncharacterized protein</fullName>
    </submittedName>
</protein>
<evidence type="ECO:0000313" key="1">
    <source>
        <dbReference type="EMBL" id="SOB60625.1"/>
    </source>
</evidence>
<gene>
    <name evidence="1" type="ORF">DPRO_3709</name>
</gene>
<reference evidence="2" key="1">
    <citation type="submission" date="2017-09" db="EMBL/GenBank/DDBJ databases">
        <authorList>
            <person name="Regsiter A."/>
            <person name="William W."/>
        </authorList>
    </citation>
    <scope>NUCLEOTIDE SEQUENCE [LARGE SCALE GENOMIC DNA]</scope>
    <source>
        <strain evidence="2">500-1</strain>
    </source>
</reference>
<evidence type="ECO:0000313" key="2">
    <source>
        <dbReference type="Proteomes" id="UP000219215"/>
    </source>
</evidence>
<accession>A0A2C8FDU2</accession>
<organism evidence="1 2">
    <name type="scientific">Pseudodesulfovibrio profundus</name>
    <dbReference type="NCBI Taxonomy" id="57320"/>
    <lineage>
        <taxon>Bacteria</taxon>
        <taxon>Pseudomonadati</taxon>
        <taxon>Thermodesulfobacteriota</taxon>
        <taxon>Desulfovibrionia</taxon>
        <taxon>Desulfovibrionales</taxon>
        <taxon>Desulfovibrionaceae</taxon>
    </lineage>
</organism>
<keyword evidence="2" id="KW-1185">Reference proteome</keyword>
<name>A0A2C8FDU2_9BACT</name>
<dbReference type="AlphaFoldDB" id="A0A2C8FDU2"/>
<proteinExistence type="predicted"/>